<gene>
    <name evidence="1" type="ORF">SAMN05421877_110126</name>
</gene>
<proteinExistence type="predicted"/>
<dbReference type="EMBL" id="FNUT01000010">
    <property type="protein sequence ID" value="SEG60476.1"/>
    <property type="molecule type" value="Genomic_DNA"/>
</dbReference>
<evidence type="ECO:0000313" key="1">
    <source>
        <dbReference type="EMBL" id="SEG60476.1"/>
    </source>
</evidence>
<reference evidence="2" key="1">
    <citation type="submission" date="2016-10" db="EMBL/GenBank/DDBJ databases">
        <authorList>
            <person name="Varghese N."/>
            <person name="Submissions S."/>
        </authorList>
    </citation>
    <scope>NUCLEOTIDE SEQUENCE [LARGE SCALE GENOMIC DNA]</scope>
    <source>
        <strain evidence="2">DSM 22361</strain>
    </source>
</reference>
<dbReference type="AlphaFoldDB" id="A0A1H6BJU6"/>
<sequence length="172" mass="20642">MYWNRFSDNKICSKTFFKENRTYMPTLEQRVEDLNRKFGFRENPEDFNFELNPERIAYKNEALRKKDRNLYAGYLADNYPKQMEKELQDFDTRANKIRYISKDEAEQLFEQNKINLLKSDLHFRDADAIFQLKKVDPSDLNWHLEGHETDLLNGNSRPYEAVDGKEGIWIEG</sequence>
<evidence type="ECO:0000313" key="2">
    <source>
        <dbReference type="Proteomes" id="UP000236731"/>
    </source>
</evidence>
<name>A0A1H6BJU6_9SPHI</name>
<organism evidence="1 2">
    <name type="scientific">Sphingobacterium lactis</name>
    <dbReference type="NCBI Taxonomy" id="797291"/>
    <lineage>
        <taxon>Bacteria</taxon>
        <taxon>Pseudomonadati</taxon>
        <taxon>Bacteroidota</taxon>
        <taxon>Sphingobacteriia</taxon>
        <taxon>Sphingobacteriales</taxon>
        <taxon>Sphingobacteriaceae</taxon>
        <taxon>Sphingobacterium</taxon>
    </lineage>
</organism>
<protein>
    <submittedName>
        <fullName evidence="1">Uncharacterized protein</fullName>
    </submittedName>
</protein>
<keyword evidence="2" id="KW-1185">Reference proteome</keyword>
<dbReference type="Proteomes" id="UP000236731">
    <property type="component" value="Unassembled WGS sequence"/>
</dbReference>
<accession>A0A1H6BJU6</accession>